<proteinExistence type="predicted"/>
<evidence type="ECO:0000313" key="2">
    <source>
        <dbReference type="WBParaSite" id="JU765_v2.g11918.t1"/>
    </source>
</evidence>
<organism evidence="1 2">
    <name type="scientific">Panagrolaimus sp. JU765</name>
    <dbReference type="NCBI Taxonomy" id="591449"/>
    <lineage>
        <taxon>Eukaryota</taxon>
        <taxon>Metazoa</taxon>
        <taxon>Ecdysozoa</taxon>
        <taxon>Nematoda</taxon>
        <taxon>Chromadorea</taxon>
        <taxon>Rhabditida</taxon>
        <taxon>Tylenchina</taxon>
        <taxon>Panagrolaimomorpha</taxon>
        <taxon>Panagrolaimoidea</taxon>
        <taxon>Panagrolaimidae</taxon>
        <taxon>Panagrolaimus</taxon>
    </lineage>
</organism>
<name>A0AC34Q0Y1_9BILA</name>
<sequence length="184" mass="20990">MNSAPGTYMELKDLDKEIEALALQPYEASHPDALNFPANVIIKIIRKEPDLWKGKYNNRIGWFPPDLVKEINTNAPANGDASHATMELVGTIIEKWEADRPNAMRIAQANGHWSSNEWIIAADTPEEMQEWLSQMYQITRNATSRVHILRTKEKHLRIASELSNLVVYCQAVPFNPNFLKESSF</sequence>
<accession>A0AC34Q0Y1</accession>
<protein>
    <submittedName>
        <fullName evidence="2">SH3 domain-containing protein</fullName>
    </submittedName>
</protein>
<dbReference type="Proteomes" id="UP000887576">
    <property type="component" value="Unplaced"/>
</dbReference>
<reference evidence="2" key="1">
    <citation type="submission" date="2025-08" db="UniProtKB">
        <authorList>
            <consortium name="WormBaseParasite"/>
        </authorList>
    </citation>
    <scope>IDENTIFICATION</scope>
</reference>
<evidence type="ECO:0000313" key="1">
    <source>
        <dbReference type="Proteomes" id="UP000887576"/>
    </source>
</evidence>
<dbReference type="WBParaSite" id="JU765_v2.g11918.t1">
    <property type="protein sequence ID" value="JU765_v2.g11918.t1"/>
    <property type="gene ID" value="JU765_v2.g11918"/>
</dbReference>